<sequence>MKKTNVALGVVIALGVVWTGASWFTGKKTESDIDQLITRANQQIATNFPDSHLQLTKQNYQRGVFSSHLQLVLQSSAGATDSSFLPPGKQIILNETIDHGPFPLSQLKRFNLIPAAASVHSELVSNDQLKGLFSLSGGQSPVTADTRLSYTMATDTRINVLPLQYADDSGKATSQASVFDIAADSQQNHISFSAEIGDLLLSFKNDSKLPVNIALSGLNLSGTSYLSDEGLRLGSQKLSLSSLETKVDSQPALAIKGADLNSHFNDKQGKTGGKINYTIDDLSLRQQSLGSAALSITLSNFDTRSVKQFYDNYNQVVQENLSAIAAGSQQDPQEMQQSVNAAVLQNLPLLLKGAPVVSIDSLSLKNNRGESHFSLQADFNDPAANTVAPQSLSQLTDRYMKNLNASLSINMPMAQQLVTVLGETQGYTAAAAQQSAEQQIKGLAAMGEMFRLTKVKDQDIVTELHYGQGDVTINGDNIPLEQFIQQYVPLLQGDGQQ</sequence>
<dbReference type="Pfam" id="PF06097">
    <property type="entry name" value="DUF945"/>
    <property type="match status" value="1"/>
</dbReference>
<accession>A0ABW1VI81</accession>
<dbReference type="InterPro" id="IPR010352">
    <property type="entry name" value="DUF945"/>
</dbReference>
<keyword evidence="2" id="KW-1185">Reference proteome</keyword>
<name>A0ABW1VI81_9GAMM</name>
<dbReference type="Proteomes" id="UP001596215">
    <property type="component" value="Unassembled WGS sequence"/>
</dbReference>
<organism evidence="1 2">
    <name type="scientific">Tatumella punctata</name>
    <dbReference type="NCBI Taxonomy" id="399969"/>
    <lineage>
        <taxon>Bacteria</taxon>
        <taxon>Pseudomonadati</taxon>
        <taxon>Pseudomonadota</taxon>
        <taxon>Gammaproteobacteria</taxon>
        <taxon>Enterobacterales</taxon>
        <taxon>Erwiniaceae</taxon>
        <taxon>Tatumella</taxon>
    </lineage>
</organism>
<evidence type="ECO:0000313" key="2">
    <source>
        <dbReference type="Proteomes" id="UP001596215"/>
    </source>
</evidence>
<comment type="caution">
    <text evidence="1">The sequence shown here is derived from an EMBL/GenBank/DDBJ whole genome shotgun (WGS) entry which is preliminary data.</text>
</comment>
<protein>
    <submittedName>
        <fullName evidence="1">YdgA family protein</fullName>
    </submittedName>
</protein>
<proteinExistence type="predicted"/>
<evidence type="ECO:0000313" key="1">
    <source>
        <dbReference type="EMBL" id="MFC6360831.1"/>
    </source>
</evidence>
<dbReference type="EMBL" id="JBHSUC010000001">
    <property type="protein sequence ID" value="MFC6360831.1"/>
    <property type="molecule type" value="Genomic_DNA"/>
</dbReference>
<dbReference type="RefSeq" id="WP_212706880.1">
    <property type="nucleotide sequence ID" value="NZ_BAAAFW010000059.1"/>
</dbReference>
<gene>
    <name evidence="1" type="ORF">ACFP73_01735</name>
</gene>
<reference evidence="2" key="1">
    <citation type="journal article" date="2019" name="Int. J. Syst. Evol. Microbiol.">
        <title>The Global Catalogue of Microorganisms (GCM) 10K type strain sequencing project: providing services to taxonomists for standard genome sequencing and annotation.</title>
        <authorList>
            <consortium name="The Broad Institute Genomics Platform"/>
            <consortium name="The Broad Institute Genome Sequencing Center for Infectious Disease"/>
            <person name="Wu L."/>
            <person name="Ma J."/>
        </authorList>
    </citation>
    <scope>NUCLEOTIDE SEQUENCE [LARGE SCALE GENOMIC DNA]</scope>
    <source>
        <strain evidence="2">CGMCC 4.1530</strain>
    </source>
</reference>